<reference evidence="2" key="1">
    <citation type="journal article" date="2024" name="IScience">
        <title>Strigolactones Initiate the Formation of Haustorium-like Structures in Castilleja.</title>
        <authorList>
            <person name="Buerger M."/>
            <person name="Peterson D."/>
            <person name="Chory J."/>
        </authorList>
    </citation>
    <scope>NUCLEOTIDE SEQUENCE [LARGE SCALE GENOMIC DNA]</scope>
</reference>
<evidence type="ECO:0000313" key="2">
    <source>
        <dbReference type="Proteomes" id="UP001632038"/>
    </source>
</evidence>
<dbReference type="PANTHER" id="PTHR33070:SF129">
    <property type="entry name" value="DUF241 DOMAIN PROTEIN"/>
    <property type="match status" value="1"/>
</dbReference>
<organism evidence="1 2">
    <name type="scientific">Castilleja foliolosa</name>
    <dbReference type="NCBI Taxonomy" id="1961234"/>
    <lineage>
        <taxon>Eukaryota</taxon>
        <taxon>Viridiplantae</taxon>
        <taxon>Streptophyta</taxon>
        <taxon>Embryophyta</taxon>
        <taxon>Tracheophyta</taxon>
        <taxon>Spermatophyta</taxon>
        <taxon>Magnoliopsida</taxon>
        <taxon>eudicotyledons</taxon>
        <taxon>Gunneridae</taxon>
        <taxon>Pentapetalae</taxon>
        <taxon>asterids</taxon>
        <taxon>lamiids</taxon>
        <taxon>Lamiales</taxon>
        <taxon>Orobanchaceae</taxon>
        <taxon>Pedicularideae</taxon>
        <taxon>Castillejinae</taxon>
        <taxon>Castilleja</taxon>
    </lineage>
</organism>
<proteinExistence type="predicted"/>
<dbReference type="InterPro" id="IPR004320">
    <property type="entry name" value="BPS1_pln"/>
</dbReference>
<gene>
    <name evidence="1" type="ORF">CASFOL_019421</name>
</gene>
<dbReference type="PANTHER" id="PTHR33070">
    <property type="entry name" value="OS06G0725500 PROTEIN"/>
    <property type="match status" value="1"/>
</dbReference>
<accession>A0ABD3D547</accession>
<protein>
    <submittedName>
        <fullName evidence="1">Uncharacterized protein</fullName>
    </submittedName>
</protein>
<dbReference type="Proteomes" id="UP001632038">
    <property type="component" value="Unassembled WGS sequence"/>
</dbReference>
<dbReference type="Pfam" id="PF03087">
    <property type="entry name" value="BPS1"/>
    <property type="match status" value="1"/>
</dbReference>
<evidence type="ECO:0000313" key="1">
    <source>
        <dbReference type="EMBL" id="KAL3637122.1"/>
    </source>
</evidence>
<sequence length="277" mass="32046">MISTFSTRSSSFPSRKSQHIITTTSSSSLSSIDEKLHNLENLHKRVDYLLLSPHTHHIFAQERHEKWVDYILDGYLSLVDACSMAKDSVSQSKEYILNLLYVLRRRRDSNDQLCKLMSSRKIMKKNIQKLLRNITSFKNKSSTSVTGKDREIVAIVSMLKEAELATLDLFQALLLSMVGTKSQTRSNVWFIVSKIVRSRKVSCQEHKYTTTLEFGDLDAKLVQFRASKWESGEQIEELQKLLTDMDRIIQVVEEKLESLFKHLIRSRVSLLNMQCQL</sequence>
<dbReference type="AlphaFoldDB" id="A0ABD3D547"/>
<dbReference type="EMBL" id="JAVIJP010000026">
    <property type="protein sequence ID" value="KAL3637122.1"/>
    <property type="molecule type" value="Genomic_DNA"/>
</dbReference>
<name>A0ABD3D547_9LAMI</name>
<keyword evidence="2" id="KW-1185">Reference proteome</keyword>
<comment type="caution">
    <text evidence="1">The sequence shown here is derived from an EMBL/GenBank/DDBJ whole genome shotgun (WGS) entry which is preliminary data.</text>
</comment>